<dbReference type="FunFam" id="3.30.565.10:FF:000049">
    <property type="entry name" value="Two-component sensor histidine kinase"/>
    <property type="match status" value="1"/>
</dbReference>
<dbReference type="SMART" id="SM00304">
    <property type="entry name" value="HAMP"/>
    <property type="match status" value="1"/>
</dbReference>
<dbReference type="InterPro" id="IPR005467">
    <property type="entry name" value="His_kinase_dom"/>
</dbReference>
<feature type="modified residue" description="4-aspartylphosphate" evidence="7">
    <location>
        <position position="573"/>
    </location>
</feature>
<feature type="transmembrane region" description="Helical" evidence="9">
    <location>
        <begin position="15"/>
        <end position="35"/>
    </location>
</feature>
<evidence type="ECO:0000256" key="7">
    <source>
        <dbReference type="PROSITE-ProRule" id="PRU00169"/>
    </source>
</evidence>
<evidence type="ECO:0000256" key="3">
    <source>
        <dbReference type="ARBA" id="ARBA00012438"/>
    </source>
</evidence>
<dbReference type="InterPro" id="IPR036097">
    <property type="entry name" value="HisK_dim/P_sf"/>
</dbReference>
<dbReference type="PROSITE" id="PS50109">
    <property type="entry name" value="HIS_KIN"/>
    <property type="match status" value="1"/>
</dbReference>
<keyword evidence="14" id="KW-1185">Reference proteome</keyword>
<dbReference type="SUPFAM" id="SSF47384">
    <property type="entry name" value="Homodimeric domain of signal transducing histidine kinase"/>
    <property type="match status" value="1"/>
</dbReference>
<comment type="subcellular location">
    <subcellularLocation>
        <location evidence="2">Membrane</location>
    </subcellularLocation>
</comment>
<dbReference type="RefSeq" id="WP_131446632.1">
    <property type="nucleotide sequence ID" value="NZ_SJZB01000032.1"/>
</dbReference>
<name>A0A4R1BD82_9PROT</name>
<comment type="caution">
    <text evidence="13">The sequence shown here is derived from an EMBL/GenBank/DDBJ whole genome shotgun (WGS) entry which is preliminary data.</text>
</comment>
<comment type="catalytic activity">
    <reaction evidence="1">
        <text>ATP + protein L-histidine = ADP + protein N-phospho-L-histidine.</text>
        <dbReference type="EC" id="2.7.13.3"/>
    </reaction>
</comment>
<dbReference type="CDD" id="cd00156">
    <property type="entry name" value="REC"/>
    <property type="match status" value="1"/>
</dbReference>
<evidence type="ECO:0000259" key="11">
    <source>
        <dbReference type="PROSITE" id="PS50110"/>
    </source>
</evidence>
<dbReference type="Gene3D" id="1.10.287.130">
    <property type="match status" value="1"/>
</dbReference>
<dbReference type="InterPro" id="IPR011006">
    <property type="entry name" value="CheY-like_superfamily"/>
</dbReference>
<organism evidence="13 14">
    <name type="scientific">Parasulfuritortus cantonensis</name>
    <dbReference type="NCBI Taxonomy" id="2528202"/>
    <lineage>
        <taxon>Bacteria</taxon>
        <taxon>Pseudomonadati</taxon>
        <taxon>Pseudomonadota</taxon>
        <taxon>Betaproteobacteria</taxon>
        <taxon>Nitrosomonadales</taxon>
        <taxon>Thiobacillaceae</taxon>
        <taxon>Parasulfuritortus</taxon>
    </lineage>
</organism>
<dbReference type="EC" id="2.7.13.3" evidence="3"/>
<evidence type="ECO:0000313" key="14">
    <source>
        <dbReference type="Proteomes" id="UP000295443"/>
    </source>
</evidence>
<keyword evidence="5" id="KW-0808">Transferase</keyword>
<evidence type="ECO:0000256" key="4">
    <source>
        <dbReference type="ARBA" id="ARBA00022553"/>
    </source>
</evidence>
<reference evidence="13 14" key="1">
    <citation type="submission" date="2019-03" db="EMBL/GenBank/DDBJ databases">
        <title>Genome sequence of Thiobacillaceae bacterium LSR1, a sulfur-oxidizing bacterium isolated from freshwater sediment.</title>
        <authorList>
            <person name="Li S."/>
        </authorList>
    </citation>
    <scope>NUCLEOTIDE SEQUENCE [LARGE SCALE GENOMIC DNA]</scope>
    <source>
        <strain evidence="13 14">LSR1</strain>
    </source>
</reference>
<dbReference type="Pfam" id="PF02518">
    <property type="entry name" value="HATPase_c"/>
    <property type="match status" value="1"/>
</dbReference>
<dbReference type="GO" id="GO:0005886">
    <property type="term" value="C:plasma membrane"/>
    <property type="evidence" value="ECO:0007669"/>
    <property type="project" value="TreeGrafter"/>
</dbReference>
<dbReference type="PROSITE" id="PS50885">
    <property type="entry name" value="HAMP"/>
    <property type="match status" value="1"/>
</dbReference>
<evidence type="ECO:0000256" key="9">
    <source>
        <dbReference type="SAM" id="Phobius"/>
    </source>
</evidence>
<dbReference type="InterPro" id="IPR003660">
    <property type="entry name" value="HAMP_dom"/>
</dbReference>
<evidence type="ECO:0000313" key="13">
    <source>
        <dbReference type="EMBL" id="TCJ14938.1"/>
    </source>
</evidence>
<protein>
    <recommendedName>
        <fullName evidence="3">histidine kinase</fullName>
        <ecNumber evidence="3">2.7.13.3</ecNumber>
    </recommendedName>
</protein>
<gene>
    <name evidence="13" type="ORF">EZJ19_08625</name>
</gene>
<dbReference type="InterPro" id="IPR036890">
    <property type="entry name" value="HATPase_C_sf"/>
</dbReference>
<dbReference type="Gene3D" id="3.40.50.2300">
    <property type="match status" value="1"/>
</dbReference>
<dbReference type="InterPro" id="IPR003661">
    <property type="entry name" value="HisK_dim/P_dom"/>
</dbReference>
<dbReference type="AlphaFoldDB" id="A0A4R1BD82"/>
<dbReference type="PANTHER" id="PTHR43047">
    <property type="entry name" value="TWO-COMPONENT HISTIDINE PROTEIN KINASE"/>
    <property type="match status" value="1"/>
</dbReference>
<dbReference type="Gene3D" id="6.10.340.10">
    <property type="match status" value="1"/>
</dbReference>
<keyword evidence="8" id="KW-0175">Coiled coil</keyword>
<sequence length="650" mass="70815">MAPPSPFPRDLRARIMAVALVPLVLAVILLAGYFAHREIQSTEEALLERGRAVALRLAETAAFDLYTGNTQYLRRMLDYEIAAKDCNTVAIAAQFGGWLHTAGSIALPPPAFAPLKREWRHGGYVFFAYPVVFHNPELDDPYLAGDVAKEDERIGEVMVVLDLAPIIAAQRRSLLVVGGLAGLMLLVAGALAWRLSQGLSRPLNAVIATVRDIAGGELDARVRAQSQGQIGELERGVNAMAEVMQRHADDLEQRVSEATRELRDQKASADAAVMARSRFLATASHDLRQPMHALTLLVEALKEKLQPRGGEPTRLVEHIEASAHAMESLLSSLLDISRLDAGVVVAHLECFQVAPVFDRLASQYGPMAAEKGLDLRVHAGKVAVFTDRVLLERILSNLLANAIRYTDSGRIVLGMRRVQKDWIRFDVYDSGKGIPESYRQRIFEEYFQLENPERARDKGLGLGLAIVRRLARLLGSPVDVRSQLGKGSCFSIRVARCEPPLAHADDRLAGAEPVAPAGRTPLVVLIDDDEAILEAMNLVFEQWGIDLAAGADACEVKQDLLELGRTPDAILSDYRLCQGRTGIEAIAELRAQFGLTIPAALITGDTASTTIQAIDASGLPVLHKPLKPATLRAYLNHMLSGAGKDRGQDL</sequence>
<dbReference type="Pfam" id="PF00512">
    <property type="entry name" value="HisKA"/>
    <property type="match status" value="1"/>
</dbReference>
<dbReference type="EMBL" id="SJZB01000032">
    <property type="protein sequence ID" value="TCJ14938.1"/>
    <property type="molecule type" value="Genomic_DNA"/>
</dbReference>
<dbReference type="InterPro" id="IPR004358">
    <property type="entry name" value="Sig_transdc_His_kin-like_C"/>
</dbReference>
<feature type="domain" description="HAMP" evidence="12">
    <location>
        <begin position="197"/>
        <end position="249"/>
    </location>
</feature>
<evidence type="ECO:0000256" key="8">
    <source>
        <dbReference type="SAM" id="Coils"/>
    </source>
</evidence>
<dbReference type="SMART" id="SM00387">
    <property type="entry name" value="HATPase_c"/>
    <property type="match status" value="1"/>
</dbReference>
<keyword evidence="9" id="KW-1133">Transmembrane helix</keyword>
<keyword evidence="9" id="KW-0472">Membrane</keyword>
<dbReference type="OrthoDB" id="6114847at2"/>
<dbReference type="InterPro" id="IPR003594">
    <property type="entry name" value="HATPase_dom"/>
</dbReference>
<keyword evidence="4 7" id="KW-0597">Phosphoprotein</keyword>
<dbReference type="Pfam" id="PF00672">
    <property type="entry name" value="HAMP"/>
    <property type="match status" value="1"/>
</dbReference>
<dbReference type="SUPFAM" id="SSF52172">
    <property type="entry name" value="CheY-like"/>
    <property type="match status" value="1"/>
</dbReference>
<dbReference type="SUPFAM" id="SSF55874">
    <property type="entry name" value="ATPase domain of HSP90 chaperone/DNA topoisomerase II/histidine kinase"/>
    <property type="match status" value="1"/>
</dbReference>
<evidence type="ECO:0000259" key="12">
    <source>
        <dbReference type="PROSITE" id="PS50885"/>
    </source>
</evidence>
<feature type="domain" description="Response regulatory" evidence="11">
    <location>
        <begin position="522"/>
        <end position="639"/>
    </location>
</feature>
<feature type="transmembrane region" description="Helical" evidence="9">
    <location>
        <begin position="174"/>
        <end position="193"/>
    </location>
</feature>
<feature type="domain" description="Histidine kinase" evidence="10">
    <location>
        <begin position="282"/>
        <end position="498"/>
    </location>
</feature>
<dbReference type="Gene3D" id="3.30.565.10">
    <property type="entry name" value="Histidine kinase-like ATPase, C-terminal domain"/>
    <property type="match status" value="1"/>
</dbReference>
<proteinExistence type="predicted"/>
<dbReference type="SUPFAM" id="SSF158472">
    <property type="entry name" value="HAMP domain-like"/>
    <property type="match status" value="1"/>
</dbReference>
<evidence type="ECO:0000256" key="2">
    <source>
        <dbReference type="ARBA" id="ARBA00004370"/>
    </source>
</evidence>
<dbReference type="GO" id="GO:0009927">
    <property type="term" value="F:histidine phosphotransfer kinase activity"/>
    <property type="evidence" value="ECO:0007669"/>
    <property type="project" value="TreeGrafter"/>
</dbReference>
<dbReference type="Proteomes" id="UP000295443">
    <property type="component" value="Unassembled WGS sequence"/>
</dbReference>
<dbReference type="SMART" id="SM00388">
    <property type="entry name" value="HisKA"/>
    <property type="match status" value="1"/>
</dbReference>
<dbReference type="PROSITE" id="PS50110">
    <property type="entry name" value="RESPONSE_REGULATORY"/>
    <property type="match status" value="1"/>
</dbReference>
<keyword evidence="6 13" id="KW-0418">Kinase</keyword>
<evidence type="ECO:0000256" key="5">
    <source>
        <dbReference type="ARBA" id="ARBA00022679"/>
    </source>
</evidence>
<dbReference type="SMART" id="SM00448">
    <property type="entry name" value="REC"/>
    <property type="match status" value="1"/>
</dbReference>
<evidence type="ECO:0000256" key="6">
    <source>
        <dbReference type="ARBA" id="ARBA00022777"/>
    </source>
</evidence>
<evidence type="ECO:0000259" key="10">
    <source>
        <dbReference type="PROSITE" id="PS50109"/>
    </source>
</evidence>
<dbReference type="CDD" id="cd06225">
    <property type="entry name" value="HAMP"/>
    <property type="match status" value="1"/>
</dbReference>
<keyword evidence="9" id="KW-0812">Transmembrane</keyword>
<dbReference type="Pfam" id="PF00072">
    <property type="entry name" value="Response_reg"/>
    <property type="match status" value="1"/>
</dbReference>
<dbReference type="PRINTS" id="PR00344">
    <property type="entry name" value="BCTRLSENSOR"/>
</dbReference>
<evidence type="ECO:0000256" key="1">
    <source>
        <dbReference type="ARBA" id="ARBA00000085"/>
    </source>
</evidence>
<dbReference type="CDD" id="cd00082">
    <property type="entry name" value="HisKA"/>
    <property type="match status" value="1"/>
</dbReference>
<dbReference type="PANTHER" id="PTHR43047:SF9">
    <property type="entry name" value="HISTIDINE KINASE"/>
    <property type="match status" value="1"/>
</dbReference>
<accession>A0A4R1BD82</accession>
<feature type="coiled-coil region" evidence="8">
    <location>
        <begin position="241"/>
        <end position="268"/>
    </location>
</feature>
<dbReference type="InterPro" id="IPR001789">
    <property type="entry name" value="Sig_transdc_resp-reg_receiver"/>
</dbReference>
<dbReference type="GO" id="GO:0000155">
    <property type="term" value="F:phosphorelay sensor kinase activity"/>
    <property type="evidence" value="ECO:0007669"/>
    <property type="project" value="InterPro"/>
</dbReference>